<dbReference type="InterPro" id="IPR036249">
    <property type="entry name" value="Thioredoxin-like_sf"/>
</dbReference>
<dbReference type="InterPro" id="IPR004045">
    <property type="entry name" value="Glutathione_S-Trfase_N"/>
</dbReference>
<evidence type="ECO:0000259" key="2">
    <source>
        <dbReference type="PROSITE" id="PS50404"/>
    </source>
</evidence>
<dbReference type="Pfam" id="PF02798">
    <property type="entry name" value="GST_N"/>
    <property type="match status" value="1"/>
</dbReference>
<reference evidence="4" key="1">
    <citation type="submission" date="2023-01" db="EMBL/GenBank/DDBJ databases">
        <title>Metagenome sequencing of chrysophaentin producing Chrysophaeum taylorii.</title>
        <authorList>
            <person name="Davison J."/>
            <person name="Bewley C."/>
        </authorList>
    </citation>
    <scope>NUCLEOTIDE SEQUENCE</scope>
    <source>
        <strain evidence="4">NIES-1699</strain>
    </source>
</reference>
<dbReference type="PANTHER" id="PTHR44051:SF22">
    <property type="entry name" value="DISULFIDE-BOND OXIDOREDUCTASE YGHU"/>
    <property type="match status" value="1"/>
</dbReference>
<proteinExistence type="inferred from homology"/>
<dbReference type="Pfam" id="PF13410">
    <property type="entry name" value="GST_C_2"/>
    <property type="match status" value="1"/>
</dbReference>
<accession>A0AAD7UPK9</accession>
<dbReference type="CDD" id="cd03048">
    <property type="entry name" value="GST_N_Ure2p_like"/>
    <property type="match status" value="1"/>
</dbReference>
<evidence type="ECO:0008006" key="6">
    <source>
        <dbReference type="Google" id="ProtNLM"/>
    </source>
</evidence>
<dbReference type="PROSITE" id="PS50404">
    <property type="entry name" value="GST_NTER"/>
    <property type="match status" value="1"/>
</dbReference>
<organism evidence="4 5">
    <name type="scientific">Chrysophaeum taylorii</name>
    <dbReference type="NCBI Taxonomy" id="2483200"/>
    <lineage>
        <taxon>Eukaryota</taxon>
        <taxon>Sar</taxon>
        <taxon>Stramenopiles</taxon>
        <taxon>Ochrophyta</taxon>
        <taxon>Pelagophyceae</taxon>
        <taxon>Pelagomonadales</taxon>
        <taxon>Pelagomonadaceae</taxon>
        <taxon>Chrysophaeum</taxon>
    </lineage>
</organism>
<keyword evidence="5" id="KW-1185">Reference proteome</keyword>
<dbReference type="Proteomes" id="UP001230188">
    <property type="component" value="Unassembled WGS sequence"/>
</dbReference>
<evidence type="ECO:0000259" key="3">
    <source>
        <dbReference type="PROSITE" id="PS50405"/>
    </source>
</evidence>
<dbReference type="NCBIfam" id="NF008731">
    <property type="entry name" value="PRK11752.1"/>
    <property type="match status" value="1"/>
</dbReference>
<dbReference type="SUPFAM" id="SSF52833">
    <property type="entry name" value="Thioredoxin-like"/>
    <property type="match status" value="1"/>
</dbReference>
<evidence type="ECO:0000313" key="4">
    <source>
        <dbReference type="EMBL" id="KAJ8613269.1"/>
    </source>
</evidence>
<feature type="domain" description="GST N-terminal" evidence="2">
    <location>
        <begin position="21"/>
        <end position="106"/>
    </location>
</feature>
<evidence type="ECO:0000256" key="1">
    <source>
        <dbReference type="ARBA" id="ARBA00007409"/>
    </source>
</evidence>
<dbReference type="AlphaFoldDB" id="A0AAD7UPK9"/>
<dbReference type="Gene3D" id="1.20.1050.10">
    <property type="match status" value="1"/>
</dbReference>
<comment type="caution">
    <text evidence="4">The sequence shown here is derived from an EMBL/GenBank/DDBJ whole genome shotgun (WGS) entry which is preliminary data.</text>
</comment>
<gene>
    <name evidence="4" type="ORF">CTAYLR_008527</name>
</gene>
<name>A0AAD7UPK9_9STRA</name>
<dbReference type="InterPro" id="IPR040079">
    <property type="entry name" value="Glutathione_S-Trfase"/>
</dbReference>
<dbReference type="PANTHER" id="PTHR44051">
    <property type="entry name" value="GLUTATHIONE S-TRANSFERASE-RELATED"/>
    <property type="match status" value="1"/>
</dbReference>
<protein>
    <recommendedName>
        <fullName evidence="6">Glutathione S-transferase</fullName>
    </recommendedName>
</protein>
<feature type="domain" description="GST C-terminal" evidence="3">
    <location>
        <begin position="108"/>
        <end position="244"/>
    </location>
</feature>
<dbReference type="Gene3D" id="3.40.30.10">
    <property type="entry name" value="Glutaredoxin"/>
    <property type="match status" value="1"/>
</dbReference>
<dbReference type="EMBL" id="JAQMWT010000033">
    <property type="protein sequence ID" value="KAJ8613269.1"/>
    <property type="molecule type" value="Genomic_DNA"/>
</dbReference>
<sequence length="253" mass="29097">MGGMNRPTAGARHEAALPKGEHPLQLYSLGTPNGIKVTILLEELGVEYDAWRIDIFKLEQFGSEFVAANPNSKIPALLDYDFDPPVRVFESGHILKYVAEKHGFMPSELREKTEVMNWVFWLQGGAPYVGGGFGHFYNYAPLKIEYAIDRFTLETKRQLDVLDKHLSGREWMCSDFSIADICIWPWIMCLKVFYKADKFLQLDTYANLMQWYEKVKARKSVQRGCRVNGFGDNAIKERHSKLDFGDEEEEQQA</sequence>
<dbReference type="PROSITE" id="PS50405">
    <property type="entry name" value="GST_CTER"/>
    <property type="match status" value="1"/>
</dbReference>
<dbReference type="SFLD" id="SFLDG01151">
    <property type="entry name" value="Main.2:_Nu-like"/>
    <property type="match status" value="1"/>
</dbReference>
<dbReference type="InterPro" id="IPR036282">
    <property type="entry name" value="Glutathione-S-Trfase_C_sf"/>
</dbReference>
<dbReference type="SFLD" id="SFLDG00358">
    <property type="entry name" value="Main_(cytGST)"/>
    <property type="match status" value="1"/>
</dbReference>
<evidence type="ECO:0000313" key="5">
    <source>
        <dbReference type="Proteomes" id="UP001230188"/>
    </source>
</evidence>
<dbReference type="SUPFAM" id="SSF47616">
    <property type="entry name" value="GST C-terminal domain-like"/>
    <property type="match status" value="1"/>
</dbReference>
<comment type="similarity">
    <text evidence="1">Belongs to the GST superfamily.</text>
</comment>
<dbReference type="InterPro" id="IPR010987">
    <property type="entry name" value="Glutathione-S-Trfase_C-like"/>
</dbReference>
<dbReference type="SFLD" id="SFLDS00019">
    <property type="entry name" value="Glutathione_Transferase_(cytos"/>
    <property type="match status" value="1"/>
</dbReference>